<feature type="coiled-coil region" evidence="1">
    <location>
        <begin position="17"/>
        <end position="55"/>
    </location>
</feature>
<comment type="caution">
    <text evidence="2">The sequence shown here is derived from an EMBL/GenBank/DDBJ whole genome shotgun (WGS) entry which is preliminary data.</text>
</comment>
<name>A0A2C5THC1_MORMO</name>
<dbReference type="AlphaFoldDB" id="A0A2C5THC1"/>
<sequence>MNQEPIITTNNMSADEVAAWITEKARALQKLQSLRAERQREIRDHERTMARLDEDIARWEDFCALTVQPQ</sequence>
<keyword evidence="1" id="KW-0175">Coiled coil</keyword>
<evidence type="ECO:0000313" key="3">
    <source>
        <dbReference type="Proteomes" id="UP000650477"/>
    </source>
</evidence>
<accession>A0A2C5THC1</accession>
<dbReference type="EMBL" id="PKLF01000015">
    <property type="protein sequence ID" value="MBE8613844.1"/>
    <property type="molecule type" value="Genomic_DNA"/>
</dbReference>
<proteinExistence type="predicted"/>
<gene>
    <name evidence="2" type="ORF">CYG68_15755</name>
</gene>
<evidence type="ECO:0000313" key="2">
    <source>
        <dbReference type="EMBL" id="MBE8613844.1"/>
    </source>
</evidence>
<reference evidence="2" key="1">
    <citation type="submission" date="2017-12" db="EMBL/GenBank/DDBJ databases">
        <title>Genome sequencing and analysis.</title>
        <authorList>
            <person name="Huang Y.-T."/>
        </authorList>
    </citation>
    <scope>NUCLEOTIDE SEQUENCE</scope>
    <source>
        <strain evidence="2">VGH116</strain>
    </source>
</reference>
<organism evidence="2 3">
    <name type="scientific">Morganella morganii</name>
    <name type="common">Proteus morganii</name>
    <dbReference type="NCBI Taxonomy" id="582"/>
    <lineage>
        <taxon>Bacteria</taxon>
        <taxon>Pseudomonadati</taxon>
        <taxon>Pseudomonadota</taxon>
        <taxon>Gammaproteobacteria</taxon>
        <taxon>Enterobacterales</taxon>
        <taxon>Morganellaceae</taxon>
        <taxon>Morganella</taxon>
    </lineage>
</organism>
<evidence type="ECO:0000256" key="1">
    <source>
        <dbReference type="SAM" id="Coils"/>
    </source>
</evidence>
<dbReference type="Proteomes" id="UP000650477">
    <property type="component" value="Unassembled WGS sequence"/>
</dbReference>
<protein>
    <submittedName>
        <fullName evidence="2">Uncharacterized protein</fullName>
    </submittedName>
</protein>
<dbReference type="RefSeq" id="WP_098935600.1">
    <property type="nucleotide sequence ID" value="NZ_CAXOJY010000013.1"/>
</dbReference>